<dbReference type="InterPro" id="IPR036867">
    <property type="entry name" value="R3H_dom_sf"/>
</dbReference>
<feature type="compositionally biased region" description="Polar residues" evidence="2">
    <location>
        <begin position="1053"/>
        <end position="1084"/>
    </location>
</feature>
<evidence type="ECO:0008006" key="7">
    <source>
        <dbReference type="Google" id="ProtNLM"/>
    </source>
</evidence>
<feature type="compositionally biased region" description="Polar residues" evidence="2">
    <location>
        <begin position="534"/>
        <end position="549"/>
    </location>
</feature>
<proteinExistence type="predicted"/>
<gene>
    <name evidence="5" type="ORF">PoMZ_10459</name>
</gene>
<feature type="region of interest" description="Disordered" evidence="2">
    <location>
        <begin position="583"/>
        <end position="638"/>
    </location>
</feature>
<protein>
    <recommendedName>
        <fullName evidence="7">R3H domain-containing protein</fullName>
    </recommendedName>
</protein>
<sequence length="1318" mass="142436">MSTHASLSAAADERKARLAKLKSLKRKQPEPDENNFESEPKTSTSSEHHQPSSTTTTRRSGSPPEKDVARLHLSGRNYDPVTRGPKLGFENAPTKSMDQPTLEEQAADVEAEIRQQAKEDEAHDKGIDLFKLQPKKPNWDLKRELDKKMEVLNVRTDNAIARLVRERLSTKKAPAVGAAVESASDDGPGEIDGAALVEGLRLREQEEELSFPYHRWRALFWVTSIVASVFHESGRDDCLDVSVETEIDPSSHCAFHGHAICVAVVPAAVFLVMNICVGENHCVGRHAALPVIPGTTICSSSWSSSDQTWASRIVSEEMLLLSAAATLIHVQAWVMQETSTRQRDWNHMNGTSSGSEPAHTFSESTLAYHLRGLVVVWDSAAAGCEMDAARRAFLEARPCTRMNSGVLRRWWRNPMPPLPRGAAPTPSHNPTTSAFLKEIHDHCEIHKQANPGSPSRVHGSGFGSEWIWKPAPTHPESGSLDHPQLRRNHRSACVRATEAFNGNVVSSPKEGEMNGARQVMPSHGKSPVEPKMAVSTTSPSRQSTSNSLGSVMGDGYERQSPPVEKDAVDDKVVQGLKNLKLGAKPPSLVVNGSCSTSTEQSSAVGNSQTPSDVVSQKADSNSEFGTKPPSLDGKSITSGTTFNVLDEKESLRPDDSASVKAATDEDDAFSIRGSQIANSRMGSDVAGRLRTIQIGDMPPRAIAPHSVSVAQPRGAAITPDGGACEQPSAASGGNPLATTQANQESFNGFYSQNPDEKLLEAMKSSKDRIFLLRLEKEVIEFVQDSKEPFMDLPPCNSFCRLLTHKLADYYHMTHSFEAVAGAVRIYRTPFCRVPPSLQSIAAANESASSTPPPAMLPRKIMRRGEEGDSAPASAGPSKPTSEDGSDAKDKNANANQKLTREEREEAYNKARLRIFGSSAETETSSPDNEDSTGVSRASSVSARDKSALGKRGKTAKQRRDDSESFDSRSLYTPYYTHPHQPHMWAPVHVPVGGNGAPYTPQQQPPQPSYAPMYASSGQPYTTSMTPSSYGPPYAHPPANSSAQLNAGRYPAQTPAQPGNSYSNLAQGMSPQPWPHQQFNGQQPQAPYLGRPLPSGPTSMPASVPTSAPVPGPAPNPSIPYPYGQLPCHTNPHDPKSQHPIPGSYNRHGFNPKTQSFIPGTGPTPMSMPHGPVVPAPSGPFAGPNTAPQAGSPMMSAPPPMHYGQQSTGAHPTQYVGMTNGFTMMRQGSNNSISQHYPLMAQMQQPTMTQQLPQQPIYPIQHQPPGLHLTHPPQQVHNPPQRMPNKPPMGQGHSVGPTTTFTHLPTYGNPSTLPQKPST</sequence>
<feature type="domain" description="R3H" evidence="3">
    <location>
        <begin position="768"/>
        <end position="831"/>
    </location>
</feature>
<dbReference type="Gene3D" id="3.30.1370.50">
    <property type="entry name" value="R3H-like domain"/>
    <property type="match status" value="1"/>
</dbReference>
<dbReference type="InterPro" id="IPR001374">
    <property type="entry name" value="R3H_dom"/>
</dbReference>
<feature type="compositionally biased region" description="Polar residues" evidence="2">
    <location>
        <begin position="590"/>
        <end position="624"/>
    </location>
</feature>
<feature type="region of interest" description="Disordered" evidence="2">
    <location>
        <begin position="865"/>
        <end position="967"/>
    </location>
</feature>
<dbReference type="GO" id="GO:0003676">
    <property type="term" value="F:nucleic acid binding"/>
    <property type="evidence" value="ECO:0007669"/>
    <property type="project" value="UniProtKB-UniRule"/>
</dbReference>
<dbReference type="InterPro" id="IPR051937">
    <property type="entry name" value="R3H_domain_containing"/>
</dbReference>
<evidence type="ECO:0000313" key="6">
    <source>
        <dbReference type="Proteomes" id="UP000294847"/>
    </source>
</evidence>
<feature type="compositionally biased region" description="Low complexity" evidence="2">
    <location>
        <begin position="51"/>
        <end position="63"/>
    </location>
</feature>
<feature type="compositionally biased region" description="Basic and acidic residues" evidence="2">
    <location>
        <begin position="898"/>
        <end position="908"/>
    </location>
</feature>
<dbReference type="PROSITE" id="PS51061">
    <property type="entry name" value="R3H"/>
    <property type="match status" value="1"/>
</dbReference>
<dbReference type="InterPro" id="IPR013169">
    <property type="entry name" value="mRNA_splic_Cwf18-like"/>
</dbReference>
<dbReference type="PANTHER" id="PTHR15672:SF8">
    <property type="entry name" value="PROTEIN ENCORE"/>
    <property type="match status" value="1"/>
</dbReference>
<dbReference type="Proteomes" id="UP000294847">
    <property type="component" value="Chromosome 1"/>
</dbReference>
<feature type="compositionally biased region" description="Polar residues" evidence="2">
    <location>
        <begin position="1095"/>
        <end position="1105"/>
    </location>
</feature>
<dbReference type="InterPro" id="IPR024771">
    <property type="entry name" value="SUZ"/>
</dbReference>
<dbReference type="PANTHER" id="PTHR15672">
    <property type="entry name" value="CAMP-REGULATED PHOSPHOPROTEIN 21 RELATED R3H DOMAIN CONTAINING PROTEIN"/>
    <property type="match status" value="1"/>
</dbReference>
<dbReference type="Pfam" id="PF12752">
    <property type="entry name" value="SUZ"/>
    <property type="match status" value="1"/>
</dbReference>
<evidence type="ECO:0000259" key="4">
    <source>
        <dbReference type="PROSITE" id="PS51673"/>
    </source>
</evidence>
<feature type="region of interest" description="Disordered" evidence="2">
    <location>
        <begin position="1256"/>
        <end position="1318"/>
    </location>
</feature>
<dbReference type="SUPFAM" id="SSF82708">
    <property type="entry name" value="R3H domain"/>
    <property type="match status" value="1"/>
</dbReference>
<feature type="region of interest" description="Disordered" evidence="2">
    <location>
        <begin position="994"/>
        <end position="1114"/>
    </location>
</feature>
<evidence type="ECO:0000313" key="5">
    <source>
        <dbReference type="EMBL" id="QBZ54751.1"/>
    </source>
</evidence>
<feature type="compositionally biased region" description="Basic residues" evidence="2">
    <location>
        <begin position="17"/>
        <end position="26"/>
    </location>
</feature>
<dbReference type="Pfam" id="PF08315">
    <property type="entry name" value="cwf18"/>
    <property type="match status" value="1"/>
</dbReference>
<feature type="compositionally biased region" description="Polar residues" evidence="2">
    <location>
        <begin position="1295"/>
        <end position="1318"/>
    </location>
</feature>
<organism evidence="5 6">
    <name type="scientific">Pyricularia oryzae</name>
    <name type="common">Rice blast fungus</name>
    <name type="synonym">Magnaporthe oryzae</name>
    <dbReference type="NCBI Taxonomy" id="318829"/>
    <lineage>
        <taxon>Eukaryota</taxon>
        <taxon>Fungi</taxon>
        <taxon>Dikarya</taxon>
        <taxon>Ascomycota</taxon>
        <taxon>Pezizomycotina</taxon>
        <taxon>Sordariomycetes</taxon>
        <taxon>Sordariomycetidae</taxon>
        <taxon>Magnaporthales</taxon>
        <taxon>Pyriculariaceae</taxon>
        <taxon>Pyricularia</taxon>
    </lineage>
</organism>
<dbReference type="PROSITE" id="PS51673">
    <property type="entry name" value="SUZ"/>
    <property type="match status" value="1"/>
</dbReference>
<accession>A0A4P7MZZ7</accession>
<name>A0A4P7MZZ7_PYROR</name>
<evidence type="ECO:0000256" key="2">
    <source>
        <dbReference type="SAM" id="MobiDB-lite"/>
    </source>
</evidence>
<evidence type="ECO:0000259" key="3">
    <source>
        <dbReference type="PROSITE" id="PS51061"/>
    </source>
</evidence>
<dbReference type="Pfam" id="PF01424">
    <property type="entry name" value="R3H"/>
    <property type="match status" value="1"/>
</dbReference>
<feature type="region of interest" description="Disordered" evidence="2">
    <location>
        <begin position="1"/>
        <end position="105"/>
    </location>
</feature>
<feature type="compositionally biased region" description="Polar residues" evidence="2">
    <location>
        <begin position="1017"/>
        <end position="1028"/>
    </location>
</feature>
<feature type="region of interest" description="Disordered" evidence="2">
    <location>
        <begin position="713"/>
        <end position="734"/>
    </location>
</feature>
<feature type="domain" description="SUZ" evidence="4">
    <location>
        <begin position="832"/>
        <end position="919"/>
    </location>
</feature>
<evidence type="ECO:0000256" key="1">
    <source>
        <dbReference type="ARBA" id="ARBA00022553"/>
    </source>
</evidence>
<feature type="compositionally biased region" description="Basic and acidic residues" evidence="2">
    <location>
        <begin position="957"/>
        <end position="966"/>
    </location>
</feature>
<keyword evidence="1" id="KW-0597">Phosphoprotein</keyword>
<dbReference type="CDD" id="cd02642">
    <property type="entry name" value="R3H_encore_like"/>
    <property type="match status" value="1"/>
</dbReference>
<reference evidence="5 6" key="1">
    <citation type="journal article" date="2019" name="Mol. Biol. Evol.">
        <title>Blast fungal genomes show frequent chromosomal changes, gene gains and losses, and effector gene turnover.</title>
        <authorList>
            <person name="Gomez Luciano L.B."/>
            <person name="Jason Tsai I."/>
            <person name="Chuma I."/>
            <person name="Tosa Y."/>
            <person name="Chen Y.H."/>
            <person name="Li J.Y."/>
            <person name="Li M.Y."/>
            <person name="Jade Lu M.Y."/>
            <person name="Nakayashiki H."/>
            <person name="Li W.H."/>
        </authorList>
    </citation>
    <scope>NUCLEOTIDE SEQUENCE [LARGE SCALE GENOMIC DNA]</scope>
    <source>
        <strain evidence="5">MZ5-1-6</strain>
    </source>
</reference>
<feature type="region of interest" description="Disordered" evidence="2">
    <location>
        <begin position="503"/>
        <end position="566"/>
    </location>
</feature>
<dbReference type="EMBL" id="CP034204">
    <property type="protein sequence ID" value="QBZ54751.1"/>
    <property type="molecule type" value="Genomic_DNA"/>
</dbReference>
<feature type="compositionally biased region" description="Polar residues" evidence="2">
    <location>
        <begin position="918"/>
        <end position="941"/>
    </location>
</feature>
<dbReference type="GO" id="GO:0006012">
    <property type="term" value="P:galactose metabolic process"/>
    <property type="evidence" value="ECO:0007669"/>
    <property type="project" value="TreeGrafter"/>
</dbReference>